<accession>A0ABV3QDU3</accession>
<dbReference type="Proteomes" id="UP001556220">
    <property type="component" value="Unassembled WGS sequence"/>
</dbReference>
<evidence type="ECO:0000313" key="1">
    <source>
        <dbReference type="EMBL" id="MEW9571980.1"/>
    </source>
</evidence>
<gene>
    <name evidence="1" type="ORF">ABQJ54_09455</name>
</gene>
<proteinExistence type="predicted"/>
<organism evidence="1 2">
    <name type="scientific">Rhodanobacter lycopersici</name>
    <dbReference type="NCBI Taxonomy" id="3162487"/>
    <lineage>
        <taxon>Bacteria</taxon>
        <taxon>Pseudomonadati</taxon>
        <taxon>Pseudomonadota</taxon>
        <taxon>Gammaproteobacteria</taxon>
        <taxon>Lysobacterales</taxon>
        <taxon>Rhodanobacteraceae</taxon>
        <taxon>Rhodanobacter</taxon>
    </lineage>
</organism>
<dbReference type="RefSeq" id="WP_367854042.1">
    <property type="nucleotide sequence ID" value="NZ_JBFOHK010000002.1"/>
</dbReference>
<keyword evidence="2" id="KW-1185">Reference proteome</keyword>
<sequence>MRKPYVPANAVLLAAAFVAGAVLDAPHVINQVLLPLLVAFSVLTTRRGACFERGARP</sequence>
<name>A0ABV3QDU3_9GAMM</name>
<protein>
    <submittedName>
        <fullName evidence="1">Uncharacterized protein</fullName>
    </submittedName>
</protein>
<comment type="caution">
    <text evidence="1">The sequence shown here is derived from an EMBL/GenBank/DDBJ whole genome shotgun (WGS) entry which is preliminary data.</text>
</comment>
<dbReference type="EMBL" id="JBFOHK010000002">
    <property type="protein sequence ID" value="MEW9571980.1"/>
    <property type="molecule type" value="Genomic_DNA"/>
</dbReference>
<evidence type="ECO:0000313" key="2">
    <source>
        <dbReference type="Proteomes" id="UP001556220"/>
    </source>
</evidence>
<reference evidence="1 2" key="1">
    <citation type="submission" date="2024-06" db="EMBL/GenBank/DDBJ databases">
        <authorList>
            <person name="Woo H."/>
        </authorList>
    </citation>
    <scope>NUCLEOTIDE SEQUENCE [LARGE SCALE GENOMIC DNA]</scope>
    <source>
        <strain evidence="1 2">Si-c</strain>
    </source>
</reference>